<proteinExistence type="predicted"/>
<dbReference type="RefSeq" id="WP_266997797.1">
    <property type="nucleotide sequence ID" value="NZ_JAPEPS010000002.1"/>
</dbReference>
<evidence type="ECO:0000259" key="1">
    <source>
        <dbReference type="Pfam" id="PF01610"/>
    </source>
</evidence>
<dbReference type="PANTHER" id="PTHR33498:SF1">
    <property type="entry name" value="TRANSPOSASE FOR INSERTION SEQUENCE ELEMENT IS1557"/>
    <property type="match status" value="1"/>
</dbReference>
<dbReference type="PANTHER" id="PTHR33498">
    <property type="entry name" value="TRANSPOSASE FOR INSERTION SEQUENCE ELEMENT IS1557"/>
    <property type="match status" value="1"/>
</dbReference>
<dbReference type="Proteomes" id="UP001257627">
    <property type="component" value="Unassembled WGS sequence"/>
</dbReference>
<dbReference type="InterPro" id="IPR002560">
    <property type="entry name" value="Transposase_DDE"/>
</dbReference>
<protein>
    <submittedName>
        <fullName evidence="3">ISL3 family transposase</fullName>
    </submittedName>
</protein>
<evidence type="ECO:0000313" key="4">
    <source>
        <dbReference type="Proteomes" id="UP001257627"/>
    </source>
</evidence>
<sequence>MARTRVAEVACPGCAVMSKGVHSTYGRCLADTPVGDRPVLIELTVRRPYCENVRCSRRTFAEQVEGLTVRYGRRTPAARRVLEAVAVALAGRAGSRLAAVLHARVSRTTLLRTVMALPDPAWTVPKVLGVDDFATRGGQHYGTVFIDCETGQPLDLLPGRDAATLAKWLREYPGSEIICRDRAGSYAEGARTGAPNAIQVADRFQCAMRRLVVSPTQSG</sequence>
<reference evidence="3 4" key="1">
    <citation type="submission" date="2023-02" db="EMBL/GenBank/DDBJ databases">
        <authorList>
            <person name="Maleckis M."/>
        </authorList>
    </citation>
    <scope>NUCLEOTIDE SEQUENCE [LARGE SCALE GENOMIC DNA]</scope>
    <source>
        <strain evidence="3 4">P8-A2</strain>
    </source>
</reference>
<evidence type="ECO:0000259" key="2">
    <source>
        <dbReference type="Pfam" id="PF14690"/>
    </source>
</evidence>
<evidence type="ECO:0000313" key="3">
    <source>
        <dbReference type="EMBL" id="MDU9000822.1"/>
    </source>
</evidence>
<keyword evidence="4" id="KW-1185">Reference proteome</keyword>
<dbReference type="Pfam" id="PF14690">
    <property type="entry name" value="Zn_ribbon_ISL3"/>
    <property type="match status" value="1"/>
</dbReference>
<dbReference type="Pfam" id="PF01610">
    <property type="entry name" value="DDE_Tnp_ISL3"/>
    <property type="match status" value="1"/>
</dbReference>
<dbReference type="InterPro" id="IPR047951">
    <property type="entry name" value="Transpos_ISL3"/>
</dbReference>
<dbReference type="EMBL" id="JARAKF010000002">
    <property type="protein sequence ID" value="MDU9000822.1"/>
    <property type="molecule type" value="Genomic_DNA"/>
</dbReference>
<dbReference type="NCBIfam" id="NF033550">
    <property type="entry name" value="transpos_ISL3"/>
    <property type="match status" value="1"/>
</dbReference>
<feature type="domain" description="Transposase IS204/IS1001/IS1096/IS1165 DDE" evidence="1">
    <location>
        <begin position="128"/>
        <end position="204"/>
    </location>
</feature>
<name>A0ABU3V3R4_9ACTN</name>
<feature type="domain" description="Transposase IS204/IS1001/IS1096/IS1165 zinc-finger" evidence="2">
    <location>
        <begin position="9"/>
        <end position="52"/>
    </location>
</feature>
<accession>A0ABU3V3R4</accession>
<organism evidence="3 4">
    <name type="scientific">Streptomyces mirabilis</name>
    <dbReference type="NCBI Taxonomy" id="68239"/>
    <lineage>
        <taxon>Bacteria</taxon>
        <taxon>Bacillati</taxon>
        <taxon>Actinomycetota</taxon>
        <taxon>Actinomycetes</taxon>
        <taxon>Kitasatosporales</taxon>
        <taxon>Streptomycetaceae</taxon>
        <taxon>Streptomyces</taxon>
    </lineage>
</organism>
<comment type="caution">
    <text evidence="3">The sequence shown here is derived from an EMBL/GenBank/DDBJ whole genome shotgun (WGS) entry which is preliminary data.</text>
</comment>
<gene>
    <name evidence="3" type="ORF">PU648_52765</name>
</gene>
<dbReference type="InterPro" id="IPR029261">
    <property type="entry name" value="Transposase_Znf"/>
</dbReference>